<dbReference type="Pfam" id="PF15289">
    <property type="entry name" value="RFXA_RFXANK_bdg"/>
    <property type="match status" value="1"/>
</dbReference>
<dbReference type="AlphaFoldDB" id="A0A6J8BCP6"/>
<comment type="catalytic activity">
    <reaction evidence="5">
        <text>[3Fe-4S](1+)-[protein] + Fe(2+)-[Dph3] = [3Fe-4S](0)-[protein] + Fe(3+)-[Dph3]</text>
        <dbReference type="Rhea" id="RHEA:71235"/>
        <dbReference type="Rhea" id="RHEA-COMP:17996"/>
        <dbReference type="Rhea" id="RHEA-COMP:17997"/>
        <dbReference type="Rhea" id="RHEA-COMP:18002"/>
        <dbReference type="Rhea" id="RHEA-COMP:18003"/>
        <dbReference type="ChEBI" id="CHEBI:29033"/>
        <dbReference type="ChEBI" id="CHEBI:29034"/>
        <dbReference type="ChEBI" id="CHEBI:33751"/>
        <dbReference type="ChEBI" id="CHEBI:47402"/>
        <dbReference type="ChEBI" id="CHEBI:83228"/>
    </reaction>
</comment>
<evidence type="ECO:0000256" key="1">
    <source>
        <dbReference type="ARBA" id="ARBA00005156"/>
    </source>
</evidence>
<dbReference type="Proteomes" id="UP000507470">
    <property type="component" value="Unassembled WGS sequence"/>
</dbReference>
<dbReference type="GO" id="GO:0046872">
    <property type="term" value="F:metal ion binding"/>
    <property type="evidence" value="ECO:0007669"/>
    <property type="project" value="UniProtKB-KW"/>
</dbReference>
<comment type="similarity">
    <text evidence="4">Belongs to the DPH3 family.</text>
</comment>
<dbReference type="Gene3D" id="3.10.660.10">
    <property type="entry name" value="DPH Zinc finger"/>
    <property type="match status" value="2"/>
</dbReference>
<dbReference type="InterPro" id="IPR044248">
    <property type="entry name" value="DPH3/4-like"/>
</dbReference>
<feature type="compositionally biased region" description="Polar residues" evidence="8">
    <location>
        <begin position="119"/>
        <end position="130"/>
    </location>
</feature>
<sequence length="203" mass="23059">MSIYHDEVEIEDFEYDEDTETYYYPCPCGDKFQITKEELQSGEDVAKCPSCSLIVKEELQSGEDVAKCPSCSLMVKVIYDIDEFLEEEEVISVTKCSSVYKTWCISSAYCNFEMESKSTDNTQQNCSSGKDTMKQKVKTESTVSKQDSDIQGTTELLNPSVLDEVLAEKKLALMRSPEVMKFLQSQQAELAKQQKDTNKDDED</sequence>
<evidence type="ECO:0000256" key="7">
    <source>
        <dbReference type="ARBA" id="ARBA00048125"/>
    </source>
</evidence>
<dbReference type="GO" id="GO:0017183">
    <property type="term" value="P:protein histidyl modification to diphthamide"/>
    <property type="evidence" value="ECO:0007669"/>
    <property type="project" value="InterPro"/>
</dbReference>
<gene>
    <name evidence="10" type="ORF">MCOR_17246</name>
</gene>
<keyword evidence="11" id="KW-1185">Reference proteome</keyword>
<protein>
    <recommendedName>
        <fullName evidence="6">Diphthamide biosynthesis protein 3</fullName>
    </recommendedName>
</protein>
<comment type="pathway">
    <text evidence="1">Protein modification; peptidyl-diphthamide biosynthesis.</text>
</comment>
<feature type="domain" description="DPH-type MB" evidence="9">
    <location>
        <begin position="4"/>
        <end position="80"/>
    </location>
</feature>
<keyword evidence="2" id="KW-0479">Metal-binding</keyword>
<dbReference type="OrthoDB" id="10065946at2759"/>
<evidence type="ECO:0000256" key="8">
    <source>
        <dbReference type="SAM" id="MobiDB-lite"/>
    </source>
</evidence>
<proteinExistence type="inferred from homology"/>
<dbReference type="EMBL" id="CACVKT020003052">
    <property type="protein sequence ID" value="CAC5381366.1"/>
    <property type="molecule type" value="Genomic_DNA"/>
</dbReference>
<evidence type="ECO:0000256" key="3">
    <source>
        <dbReference type="ARBA" id="ARBA00023004"/>
    </source>
</evidence>
<evidence type="ECO:0000313" key="10">
    <source>
        <dbReference type="EMBL" id="CAC5381366.1"/>
    </source>
</evidence>
<dbReference type="Gene3D" id="6.10.290.30">
    <property type="entry name" value="Regulatory factor X-associated C-terminal binding domain"/>
    <property type="match status" value="1"/>
</dbReference>
<dbReference type="FunFam" id="3.10.660.10:FF:000001">
    <property type="entry name" value="Diphthamide biosynthesis 3"/>
    <property type="match status" value="1"/>
</dbReference>
<feature type="compositionally biased region" description="Polar residues" evidence="8">
    <location>
        <begin position="140"/>
        <end position="150"/>
    </location>
</feature>
<dbReference type="SUPFAM" id="SSF144217">
    <property type="entry name" value="CSL zinc finger"/>
    <property type="match status" value="2"/>
</dbReference>
<dbReference type="InterPro" id="IPR036671">
    <property type="entry name" value="DPH_MB_sf"/>
</dbReference>
<evidence type="ECO:0000256" key="4">
    <source>
        <dbReference type="ARBA" id="ARBA00024032"/>
    </source>
</evidence>
<accession>A0A6J8BCP6</accession>
<organism evidence="10 11">
    <name type="scientific">Mytilus coruscus</name>
    <name type="common">Sea mussel</name>
    <dbReference type="NCBI Taxonomy" id="42192"/>
    <lineage>
        <taxon>Eukaryota</taxon>
        <taxon>Metazoa</taxon>
        <taxon>Spiralia</taxon>
        <taxon>Lophotrochozoa</taxon>
        <taxon>Mollusca</taxon>
        <taxon>Bivalvia</taxon>
        <taxon>Autobranchia</taxon>
        <taxon>Pteriomorphia</taxon>
        <taxon>Mytilida</taxon>
        <taxon>Mytiloidea</taxon>
        <taxon>Mytilidae</taxon>
        <taxon>Mytilinae</taxon>
        <taxon>Mytilus</taxon>
    </lineage>
</organism>
<name>A0A6J8BCP6_MYTCO</name>
<evidence type="ECO:0000313" key="11">
    <source>
        <dbReference type="Proteomes" id="UP000507470"/>
    </source>
</evidence>
<evidence type="ECO:0000256" key="5">
    <source>
        <dbReference type="ARBA" id="ARBA00036267"/>
    </source>
</evidence>
<dbReference type="InterPro" id="IPR038308">
    <property type="entry name" value="RFXAP_C_sf"/>
</dbReference>
<reference evidence="10 11" key="1">
    <citation type="submission" date="2020-06" db="EMBL/GenBank/DDBJ databases">
        <authorList>
            <person name="Li R."/>
            <person name="Bekaert M."/>
        </authorList>
    </citation>
    <scope>NUCLEOTIDE SEQUENCE [LARGE SCALE GENOMIC DNA]</scope>
    <source>
        <strain evidence="11">wild</strain>
    </source>
</reference>
<dbReference type="PROSITE" id="PS51074">
    <property type="entry name" value="DPH_MB"/>
    <property type="match status" value="1"/>
</dbReference>
<dbReference type="PANTHER" id="PTHR21454:SF31">
    <property type="entry name" value="DIPHTHAMIDE BIOSYNTHESIS PROTEIN 3"/>
    <property type="match status" value="1"/>
</dbReference>
<dbReference type="PANTHER" id="PTHR21454">
    <property type="entry name" value="DPH3 HOMOLOG-RELATED"/>
    <property type="match status" value="1"/>
</dbReference>
<dbReference type="InterPro" id="IPR007872">
    <property type="entry name" value="DPH_MB_dom"/>
</dbReference>
<feature type="region of interest" description="Disordered" evidence="8">
    <location>
        <begin position="119"/>
        <end position="150"/>
    </location>
</feature>
<keyword evidence="3" id="KW-0408">Iron</keyword>
<evidence type="ECO:0000259" key="9">
    <source>
        <dbReference type="PROSITE" id="PS51074"/>
    </source>
</evidence>
<evidence type="ECO:0000256" key="2">
    <source>
        <dbReference type="ARBA" id="ARBA00022723"/>
    </source>
</evidence>
<dbReference type="InterPro" id="IPR029316">
    <property type="entry name" value="RFXAP_RFXANK-bd"/>
</dbReference>
<dbReference type="Pfam" id="PF05207">
    <property type="entry name" value="Zn_ribbon_CSL"/>
    <property type="match status" value="1"/>
</dbReference>
<comment type="catalytic activity">
    <reaction evidence="7">
        <text>2 [3Fe-4S](0)-[protein] + 2 Fe(2+)-[Dph3] + NADH = 2 [4Fe-4S](1+)-[protein] + 2 [Dph3] + NAD(+) + H(+)</text>
        <dbReference type="Rhea" id="RHEA:71239"/>
        <dbReference type="Rhea" id="RHEA-COMP:17997"/>
        <dbReference type="Rhea" id="RHEA-COMP:17998"/>
        <dbReference type="Rhea" id="RHEA-COMP:18001"/>
        <dbReference type="Rhea" id="RHEA-COMP:18002"/>
        <dbReference type="ChEBI" id="CHEBI:15378"/>
        <dbReference type="ChEBI" id="CHEBI:29033"/>
        <dbReference type="ChEBI" id="CHEBI:33723"/>
        <dbReference type="ChEBI" id="CHEBI:47402"/>
        <dbReference type="ChEBI" id="CHEBI:57540"/>
        <dbReference type="ChEBI" id="CHEBI:57945"/>
        <dbReference type="ChEBI" id="CHEBI:83228"/>
    </reaction>
</comment>
<evidence type="ECO:0000256" key="6">
    <source>
        <dbReference type="ARBA" id="ARBA00041070"/>
    </source>
</evidence>